<organism evidence="1 2">
    <name type="scientific">Streptomyces filipinensis</name>
    <dbReference type="NCBI Taxonomy" id="66887"/>
    <lineage>
        <taxon>Bacteria</taxon>
        <taxon>Bacillati</taxon>
        <taxon>Actinomycetota</taxon>
        <taxon>Actinomycetes</taxon>
        <taxon>Kitasatosporales</taxon>
        <taxon>Streptomycetaceae</taxon>
        <taxon>Streptomyces</taxon>
    </lineage>
</organism>
<name>A0A918MA67_9ACTN</name>
<dbReference type="EMBL" id="BMTD01000005">
    <property type="protein sequence ID" value="GGU92261.1"/>
    <property type="molecule type" value="Genomic_DNA"/>
</dbReference>
<dbReference type="Proteomes" id="UP000618795">
    <property type="component" value="Unassembled WGS sequence"/>
</dbReference>
<evidence type="ECO:0000313" key="1">
    <source>
        <dbReference type="EMBL" id="GGU92261.1"/>
    </source>
</evidence>
<dbReference type="AlphaFoldDB" id="A0A918MA67"/>
<evidence type="ECO:0000313" key="2">
    <source>
        <dbReference type="Proteomes" id="UP000618795"/>
    </source>
</evidence>
<keyword evidence="2" id="KW-1185">Reference proteome</keyword>
<accession>A0A918MA67</accession>
<comment type="caution">
    <text evidence="1">The sequence shown here is derived from an EMBL/GenBank/DDBJ whole genome shotgun (WGS) entry which is preliminary data.</text>
</comment>
<sequence length="78" mass="8178">MADAVDQPGRLKLLVPRVAHGEQGGGLEAVVQDVHRVAGPVRGVPDVLAVGRQAMSASTDGTGSYVIRPRCRTQAYGR</sequence>
<proteinExistence type="predicted"/>
<reference evidence="1" key="2">
    <citation type="submission" date="2020-09" db="EMBL/GenBank/DDBJ databases">
        <authorList>
            <person name="Sun Q."/>
            <person name="Ohkuma M."/>
        </authorList>
    </citation>
    <scope>NUCLEOTIDE SEQUENCE</scope>
    <source>
        <strain evidence="1">JCM 4369</strain>
    </source>
</reference>
<gene>
    <name evidence="1" type="ORF">GCM10010260_28600</name>
</gene>
<reference evidence="1" key="1">
    <citation type="journal article" date="2014" name="Int. J. Syst. Evol. Microbiol.">
        <title>Complete genome sequence of Corynebacterium casei LMG S-19264T (=DSM 44701T), isolated from a smear-ripened cheese.</title>
        <authorList>
            <consortium name="US DOE Joint Genome Institute (JGI-PGF)"/>
            <person name="Walter F."/>
            <person name="Albersmeier A."/>
            <person name="Kalinowski J."/>
            <person name="Ruckert C."/>
        </authorList>
    </citation>
    <scope>NUCLEOTIDE SEQUENCE</scope>
    <source>
        <strain evidence="1">JCM 4369</strain>
    </source>
</reference>
<protein>
    <submittedName>
        <fullName evidence="1">Uncharacterized protein</fullName>
    </submittedName>
</protein>